<dbReference type="InterPro" id="IPR012340">
    <property type="entry name" value="NA-bd_OB-fold"/>
</dbReference>
<dbReference type="STRING" id="1450648.CLORY_27960"/>
<feature type="transmembrane region" description="Helical" evidence="1">
    <location>
        <begin position="92"/>
        <end position="117"/>
    </location>
</feature>
<evidence type="ECO:0000313" key="4">
    <source>
        <dbReference type="Proteomes" id="UP000190080"/>
    </source>
</evidence>
<dbReference type="OrthoDB" id="1807862at2"/>
<keyword evidence="1" id="KW-0812">Transmembrane</keyword>
<sequence length="202" mass="22305">MEYVYVTIFFVGVIYTAATFILGNLFDFLNLSGEVLNFLHLDTHVNIDINGVDNSNGAMTISPFKPLVIVSFLTVFGGVGMIGTHAKLNPIITFFLAFILAYLIAAILYKFILIPLYRAQNTSSVMQKEIIGMRAVVLSPILEESFGQISYVINGSRQNAPAKSIDGKSVSQGQDVIIREIKDGIFYVEALKNNNLSIKEKN</sequence>
<accession>A0A1V4ILX8</accession>
<feature type="transmembrane region" description="Helical" evidence="1">
    <location>
        <begin position="67"/>
        <end position="86"/>
    </location>
</feature>
<dbReference type="RefSeq" id="WP_079425490.1">
    <property type="nucleotide sequence ID" value="NZ_MZGV01000031.1"/>
</dbReference>
<protein>
    <recommendedName>
        <fullName evidence="2">Membrane protein NfeD2 N-terminal transmembrane domain-containing protein</fullName>
    </recommendedName>
</protein>
<feature type="transmembrane region" description="Helical" evidence="1">
    <location>
        <begin position="6"/>
        <end position="26"/>
    </location>
</feature>
<organism evidence="3 4">
    <name type="scientific">Clostridium oryzae</name>
    <dbReference type="NCBI Taxonomy" id="1450648"/>
    <lineage>
        <taxon>Bacteria</taxon>
        <taxon>Bacillati</taxon>
        <taxon>Bacillota</taxon>
        <taxon>Clostridia</taxon>
        <taxon>Eubacteriales</taxon>
        <taxon>Clostridiaceae</taxon>
        <taxon>Clostridium</taxon>
    </lineage>
</organism>
<gene>
    <name evidence="3" type="ORF">CLORY_27960</name>
</gene>
<dbReference type="EMBL" id="MZGV01000031">
    <property type="protein sequence ID" value="OPJ60487.1"/>
    <property type="molecule type" value="Genomic_DNA"/>
</dbReference>
<dbReference type="AlphaFoldDB" id="A0A1V4ILX8"/>
<keyword evidence="4" id="KW-1185">Reference proteome</keyword>
<dbReference type="Gene3D" id="2.40.50.140">
    <property type="entry name" value="Nucleic acid-binding proteins"/>
    <property type="match status" value="1"/>
</dbReference>
<evidence type="ECO:0000313" key="3">
    <source>
        <dbReference type="EMBL" id="OPJ60487.1"/>
    </source>
</evidence>
<name>A0A1V4ILX8_9CLOT</name>
<keyword evidence="1" id="KW-0472">Membrane</keyword>
<comment type="caution">
    <text evidence="3">The sequence shown here is derived from an EMBL/GenBank/DDBJ whole genome shotgun (WGS) entry which is preliminary data.</text>
</comment>
<evidence type="ECO:0000259" key="2">
    <source>
        <dbReference type="Pfam" id="PF25842"/>
    </source>
</evidence>
<proteinExistence type="predicted"/>
<feature type="domain" description="Membrane protein NfeD2 N-terminal transmembrane" evidence="2">
    <location>
        <begin position="1"/>
        <end position="121"/>
    </location>
</feature>
<reference evidence="3 4" key="1">
    <citation type="submission" date="2017-03" db="EMBL/GenBank/DDBJ databases">
        <title>Genome sequence of Clostridium oryzae DSM 28571.</title>
        <authorList>
            <person name="Poehlein A."/>
            <person name="Daniel R."/>
        </authorList>
    </citation>
    <scope>NUCLEOTIDE SEQUENCE [LARGE SCALE GENOMIC DNA]</scope>
    <source>
        <strain evidence="3 4">DSM 28571</strain>
    </source>
</reference>
<dbReference type="Proteomes" id="UP000190080">
    <property type="component" value="Unassembled WGS sequence"/>
</dbReference>
<keyword evidence="1" id="KW-1133">Transmembrane helix</keyword>
<dbReference type="Pfam" id="PF25842">
    <property type="entry name" value="NfeD_TM"/>
    <property type="match status" value="1"/>
</dbReference>
<evidence type="ECO:0000256" key="1">
    <source>
        <dbReference type="SAM" id="Phobius"/>
    </source>
</evidence>
<dbReference type="InterPro" id="IPR058653">
    <property type="entry name" value="NfeD2_TM"/>
</dbReference>